<evidence type="ECO:0000256" key="3">
    <source>
        <dbReference type="ARBA" id="ARBA00022448"/>
    </source>
</evidence>
<evidence type="ECO:0000256" key="4">
    <source>
        <dbReference type="ARBA" id="ARBA00022729"/>
    </source>
</evidence>
<dbReference type="Gene3D" id="3.40.50.1980">
    <property type="entry name" value="Nitrogenase molybdenum iron protein domain"/>
    <property type="match status" value="2"/>
</dbReference>
<evidence type="ECO:0000256" key="2">
    <source>
        <dbReference type="ARBA" id="ARBA00008814"/>
    </source>
</evidence>
<accession>A0A1H5KL32</accession>
<organism evidence="7 8">
    <name type="scientific">Jiangella alba</name>
    <dbReference type="NCBI Taxonomy" id="561176"/>
    <lineage>
        <taxon>Bacteria</taxon>
        <taxon>Bacillati</taxon>
        <taxon>Actinomycetota</taxon>
        <taxon>Actinomycetes</taxon>
        <taxon>Jiangellales</taxon>
        <taxon>Jiangellaceae</taxon>
        <taxon>Jiangella</taxon>
    </lineage>
</organism>
<feature type="domain" description="Fe/B12 periplasmic-binding" evidence="6">
    <location>
        <begin position="50"/>
        <end position="327"/>
    </location>
</feature>
<keyword evidence="8" id="KW-1185">Reference proteome</keyword>
<proteinExistence type="inferred from homology"/>
<evidence type="ECO:0000256" key="1">
    <source>
        <dbReference type="ARBA" id="ARBA00004196"/>
    </source>
</evidence>
<feature type="signal peptide" evidence="5">
    <location>
        <begin position="1"/>
        <end position="19"/>
    </location>
</feature>
<gene>
    <name evidence="7" type="ORF">SAMN04488561_2129</name>
</gene>
<evidence type="ECO:0000313" key="8">
    <source>
        <dbReference type="Proteomes" id="UP000181980"/>
    </source>
</evidence>
<dbReference type="Proteomes" id="UP000181980">
    <property type="component" value="Unassembled WGS sequence"/>
</dbReference>
<name>A0A1H5KL32_9ACTN</name>
<sequence length="327" mass="34898">MRSLILPLALVLAVATACGDDGGTESTASDDTRVFAADNGDIEIPADPQRVVATGYAVPALIEADAALVGISSWERGLSMMTDDDRATYDELPRVAGESAAETDYEAIAELRPDLIVLGIPQPVMGDIDLDYLESIAPVVAIGPTVPDAWRELSERQTDATDRLDHFEEDRTAYEERAAELAAEYEDALAGLEFGHVGGYGIAEEGTFQREFSRSWGTNIAEDVGVTYYGEVAVPGGGGRDVSEYVSLEQITDSLGEADAITYTVQPDGTPNPSVQAVLDSGLWQNLPAVRAGRAFPVRFTEASTYPSAMFTLDALDEALAPLLDAR</sequence>
<comment type="subcellular location">
    <subcellularLocation>
        <location evidence="1">Cell envelope</location>
    </subcellularLocation>
</comment>
<dbReference type="PANTHER" id="PTHR30532:SF25">
    <property type="entry name" value="IRON(III) DICITRATE-BINDING PERIPLASMIC PROTEIN"/>
    <property type="match status" value="1"/>
</dbReference>
<evidence type="ECO:0000259" key="6">
    <source>
        <dbReference type="PROSITE" id="PS50983"/>
    </source>
</evidence>
<dbReference type="Pfam" id="PF01497">
    <property type="entry name" value="Peripla_BP_2"/>
    <property type="match status" value="1"/>
</dbReference>
<dbReference type="GO" id="GO:0030288">
    <property type="term" value="C:outer membrane-bounded periplasmic space"/>
    <property type="evidence" value="ECO:0007669"/>
    <property type="project" value="TreeGrafter"/>
</dbReference>
<dbReference type="OrthoDB" id="9793175at2"/>
<keyword evidence="3" id="KW-0813">Transport</keyword>
<dbReference type="STRING" id="561176.SAMN04488561_2129"/>
<dbReference type="GO" id="GO:1901678">
    <property type="term" value="P:iron coordination entity transport"/>
    <property type="evidence" value="ECO:0007669"/>
    <property type="project" value="UniProtKB-ARBA"/>
</dbReference>
<evidence type="ECO:0000256" key="5">
    <source>
        <dbReference type="SAM" id="SignalP"/>
    </source>
</evidence>
<dbReference type="PANTHER" id="PTHR30532">
    <property type="entry name" value="IRON III DICITRATE-BINDING PERIPLASMIC PROTEIN"/>
    <property type="match status" value="1"/>
</dbReference>
<dbReference type="SUPFAM" id="SSF53807">
    <property type="entry name" value="Helical backbone' metal receptor"/>
    <property type="match status" value="1"/>
</dbReference>
<reference evidence="8" key="1">
    <citation type="submission" date="2016-10" db="EMBL/GenBank/DDBJ databases">
        <authorList>
            <person name="Varghese N."/>
            <person name="Submissions S."/>
        </authorList>
    </citation>
    <scope>NUCLEOTIDE SEQUENCE [LARGE SCALE GENOMIC DNA]</scope>
    <source>
        <strain evidence="8">DSM 45237</strain>
    </source>
</reference>
<dbReference type="InterPro" id="IPR051313">
    <property type="entry name" value="Bact_iron-sidero_bind"/>
</dbReference>
<dbReference type="EMBL" id="FNUC01000003">
    <property type="protein sequence ID" value="SEE65473.1"/>
    <property type="molecule type" value="Genomic_DNA"/>
</dbReference>
<dbReference type="PROSITE" id="PS51257">
    <property type="entry name" value="PROKAR_LIPOPROTEIN"/>
    <property type="match status" value="1"/>
</dbReference>
<dbReference type="PROSITE" id="PS50983">
    <property type="entry name" value="FE_B12_PBP"/>
    <property type="match status" value="1"/>
</dbReference>
<evidence type="ECO:0000313" key="7">
    <source>
        <dbReference type="EMBL" id="SEE65473.1"/>
    </source>
</evidence>
<feature type="chain" id="PRO_5010300114" evidence="5">
    <location>
        <begin position="20"/>
        <end position="327"/>
    </location>
</feature>
<dbReference type="RefSeq" id="WP_069112893.1">
    <property type="nucleotide sequence ID" value="NZ_FNUC01000003.1"/>
</dbReference>
<comment type="similarity">
    <text evidence="2">Belongs to the bacterial solute-binding protein 8 family.</text>
</comment>
<protein>
    <submittedName>
        <fullName evidence="7">Iron complex transport system substrate-binding protein</fullName>
    </submittedName>
</protein>
<dbReference type="InterPro" id="IPR002491">
    <property type="entry name" value="ABC_transptr_periplasmic_BD"/>
</dbReference>
<dbReference type="AlphaFoldDB" id="A0A1H5KL32"/>
<keyword evidence="4 5" id="KW-0732">Signal</keyword>